<dbReference type="Gene3D" id="2.60.120.10">
    <property type="entry name" value="Jelly Rolls"/>
    <property type="match status" value="1"/>
</dbReference>
<dbReference type="Proteomes" id="UP001597506">
    <property type="component" value="Unassembled WGS sequence"/>
</dbReference>
<dbReference type="Pfam" id="PF00027">
    <property type="entry name" value="cNMP_binding"/>
    <property type="match status" value="1"/>
</dbReference>
<reference evidence="4" key="1">
    <citation type="journal article" date="2019" name="Int. J. Syst. Evol. Microbiol.">
        <title>The Global Catalogue of Microorganisms (GCM) 10K type strain sequencing project: providing services to taxonomists for standard genome sequencing and annotation.</title>
        <authorList>
            <consortium name="The Broad Institute Genomics Platform"/>
            <consortium name="The Broad Institute Genome Sequencing Center for Infectious Disease"/>
            <person name="Wu L."/>
            <person name="Ma J."/>
        </authorList>
    </citation>
    <scope>NUCLEOTIDE SEQUENCE [LARGE SCALE GENOMIC DNA]</scope>
    <source>
        <strain evidence="4">KCTC 3913</strain>
    </source>
</reference>
<dbReference type="SUPFAM" id="SSF51206">
    <property type="entry name" value="cAMP-binding domain-like"/>
    <property type="match status" value="1"/>
</dbReference>
<comment type="caution">
    <text evidence="3">The sequence shown here is derived from an EMBL/GenBank/DDBJ whole genome shotgun (WGS) entry which is preliminary data.</text>
</comment>
<evidence type="ECO:0000259" key="2">
    <source>
        <dbReference type="PROSITE" id="PS50042"/>
    </source>
</evidence>
<proteinExistence type="predicted"/>
<gene>
    <name evidence="3" type="ORF">ACFSUL_09360</name>
</gene>
<dbReference type="PROSITE" id="PS50042">
    <property type="entry name" value="CNMP_BINDING_3"/>
    <property type="match status" value="1"/>
</dbReference>
<dbReference type="RefSeq" id="WP_377934792.1">
    <property type="nucleotide sequence ID" value="NZ_JBHUMF010000021.1"/>
</dbReference>
<dbReference type="EMBL" id="JBHUMF010000021">
    <property type="protein sequence ID" value="MFD2680949.1"/>
    <property type="molecule type" value="Genomic_DNA"/>
</dbReference>
<keyword evidence="1" id="KW-0010">Activator</keyword>
<keyword evidence="4" id="KW-1185">Reference proteome</keyword>
<evidence type="ECO:0000256" key="1">
    <source>
        <dbReference type="ARBA" id="ARBA00023159"/>
    </source>
</evidence>
<evidence type="ECO:0000313" key="4">
    <source>
        <dbReference type="Proteomes" id="UP001597506"/>
    </source>
</evidence>
<feature type="domain" description="Cyclic nucleotide-binding" evidence="2">
    <location>
        <begin position="4"/>
        <end position="124"/>
    </location>
</feature>
<organism evidence="3 4">
    <name type="scientific">Bacillus seohaeanensis</name>
    <dbReference type="NCBI Taxonomy" id="284580"/>
    <lineage>
        <taxon>Bacteria</taxon>
        <taxon>Bacillati</taxon>
        <taxon>Bacillota</taxon>
        <taxon>Bacilli</taxon>
        <taxon>Bacillales</taxon>
        <taxon>Bacillaceae</taxon>
        <taxon>Bacillus</taxon>
    </lineage>
</organism>
<dbReference type="InterPro" id="IPR018490">
    <property type="entry name" value="cNMP-bd_dom_sf"/>
</dbReference>
<evidence type="ECO:0000313" key="3">
    <source>
        <dbReference type="EMBL" id="MFD2680949.1"/>
    </source>
</evidence>
<protein>
    <submittedName>
        <fullName evidence="3">Crp/Fnr family transcriptional regulator</fullName>
    </submittedName>
</protein>
<dbReference type="InterPro" id="IPR014710">
    <property type="entry name" value="RmlC-like_jellyroll"/>
</dbReference>
<sequence>MNTSLTDIRNSDVTEENALISLRRYGVKKMKKQNEVIYSAANPANSVFYLLKGTVKLVDEQKGISKTITADQFFGDLFLFYSKDIYVETLSDIEYIQITNDDYQRLFKEDFKLVTTIIKDLSKQTVFKEERKLSKVLDNVKNLKSKVINRLDNKQRECKSY</sequence>
<name>A0ABW5RSK3_9BACI</name>
<accession>A0ABW5RSK3</accession>
<dbReference type="InterPro" id="IPR000595">
    <property type="entry name" value="cNMP-bd_dom"/>
</dbReference>